<feature type="domain" description="Peptidase M24" evidence="4">
    <location>
        <begin position="146"/>
        <end position="345"/>
    </location>
</feature>
<gene>
    <name evidence="6" type="ORF">DIW15_02985</name>
</gene>
<evidence type="ECO:0000256" key="2">
    <source>
        <dbReference type="ARBA" id="ARBA00008766"/>
    </source>
</evidence>
<dbReference type="Gene3D" id="3.40.350.10">
    <property type="entry name" value="Creatinase/prolidase N-terminal domain"/>
    <property type="match status" value="1"/>
</dbReference>
<dbReference type="PANTHER" id="PTHR46112:SF10">
    <property type="entry name" value="DIPEPTIDASE YKVY-RELATED"/>
    <property type="match status" value="1"/>
</dbReference>
<accession>A0A3D4S4K3</accession>
<dbReference type="PANTHER" id="PTHR46112">
    <property type="entry name" value="AMINOPEPTIDASE"/>
    <property type="match status" value="1"/>
</dbReference>
<dbReference type="SUPFAM" id="SSF53092">
    <property type="entry name" value="Creatinase/prolidase N-terminal domain"/>
    <property type="match status" value="1"/>
</dbReference>
<evidence type="ECO:0000313" key="6">
    <source>
        <dbReference type="EMBL" id="HCS93660.1"/>
    </source>
</evidence>
<dbReference type="STRING" id="1121105.GCA_000421665_01835"/>
<comment type="cofactor">
    <cofactor evidence="1">
        <name>Mn(2+)</name>
        <dbReference type="ChEBI" id="CHEBI:29035"/>
    </cofactor>
</comment>
<evidence type="ECO:0000259" key="4">
    <source>
        <dbReference type="Pfam" id="PF00557"/>
    </source>
</evidence>
<keyword evidence="3" id="KW-0464">Manganese</keyword>
<reference evidence="6 7" key="1">
    <citation type="journal article" date="2018" name="Nat. Biotechnol.">
        <title>A standardized bacterial taxonomy based on genome phylogeny substantially revises the tree of life.</title>
        <authorList>
            <person name="Parks D.H."/>
            <person name="Chuvochina M."/>
            <person name="Waite D.W."/>
            <person name="Rinke C."/>
            <person name="Skarshewski A."/>
            <person name="Chaumeil P.A."/>
            <person name="Hugenholtz P."/>
        </authorList>
    </citation>
    <scope>NUCLEOTIDE SEQUENCE [LARGE SCALE GENOMIC DNA]</scope>
    <source>
        <strain evidence="6">UBA11306</strain>
    </source>
</reference>
<feature type="domain" description="Creatinase N-terminal" evidence="5">
    <location>
        <begin position="5"/>
        <end position="134"/>
    </location>
</feature>
<protein>
    <submittedName>
        <fullName evidence="6">Aminopeptidase P family protein</fullName>
    </submittedName>
</protein>
<keyword evidence="6" id="KW-0378">Hydrolase</keyword>
<dbReference type="Pfam" id="PF01321">
    <property type="entry name" value="Creatinase_N"/>
    <property type="match status" value="1"/>
</dbReference>
<dbReference type="SUPFAM" id="SSF55920">
    <property type="entry name" value="Creatinase/aminopeptidase"/>
    <property type="match status" value="1"/>
</dbReference>
<dbReference type="AlphaFoldDB" id="A0A3D4S4K3"/>
<proteinExistence type="inferred from homology"/>
<evidence type="ECO:0000259" key="5">
    <source>
        <dbReference type="Pfam" id="PF01321"/>
    </source>
</evidence>
<evidence type="ECO:0000256" key="3">
    <source>
        <dbReference type="ARBA" id="ARBA00023211"/>
    </source>
</evidence>
<sequence>MTRFTDFKTWLKQEKLDAAIVTSPIAIFELTGYLSDPHERFLALFVSAKDNDFLMTPALEVNMAEEKTDIPVFGATDDQNPYEEFSKHIKKEDKILNIAVEYDHFTYGRMTNIKKFTPFSIKEDATSWLEYERMFKTPEQIKLLIESGEKADLMTSLVKKHIKTGITETQLKNVVEQEMRENGIEEFSFSTLILFGDHAADPHGEPGDRVLQDNEFVLADLGVMWMGYASDMTRMFYNGDVASLSEHYKKIHDLVQLAHDKAIAEAKIGMTASEVDQIARDVITDGGYGDYFIHRLGHGIGRSCHEYPSIVEGSDLEIKPGMCFSIEPGIYIHGDIGVRIEDCGYMSEEGFIKFTHSPYLITQ</sequence>
<organism evidence="6 7">
    <name type="scientific">Bavariicoccus seileri</name>
    <dbReference type="NCBI Taxonomy" id="549685"/>
    <lineage>
        <taxon>Bacteria</taxon>
        <taxon>Bacillati</taxon>
        <taxon>Bacillota</taxon>
        <taxon>Bacilli</taxon>
        <taxon>Lactobacillales</taxon>
        <taxon>Enterococcaceae</taxon>
        <taxon>Bavariicoccus</taxon>
    </lineage>
</organism>
<name>A0A3D4S4K3_9ENTE</name>
<comment type="similarity">
    <text evidence="2">Belongs to the peptidase M24B family.</text>
</comment>
<dbReference type="Pfam" id="PF00557">
    <property type="entry name" value="Peptidase_M24"/>
    <property type="match status" value="1"/>
</dbReference>
<dbReference type="InterPro" id="IPR029149">
    <property type="entry name" value="Creatin/AminoP/Spt16_N"/>
</dbReference>
<evidence type="ECO:0000313" key="7">
    <source>
        <dbReference type="Proteomes" id="UP000262195"/>
    </source>
</evidence>
<dbReference type="InterPro" id="IPR000587">
    <property type="entry name" value="Creatinase_N"/>
</dbReference>
<comment type="caution">
    <text evidence="6">The sequence shown here is derived from an EMBL/GenBank/DDBJ whole genome shotgun (WGS) entry which is preliminary data.</text>
</comment>
<keyword evidence="6" id="KW-0645">Protease</keyword>
<dbReference type="GO" id="GO:0004177">
    <property type="term" value="F:aminopeptidase activity"/>
    <property type="evidence" value="ECO:0007669"/>
    <property type="project" value="UniProtKB-KW"/>
</dbReference>
<dbReference type="Gene3D" id="3.90.230.10">
    <property type="entry name" value="Creatinase/methionine aminopeptidase superfamily"/>
    <property type="match status" value="1"/>
</dbReference>
<dbReference type="InterPro" id="IPR000994">
    <property type="entry name" value="Pept_M24"/>
</dbReference>
<dbReference type="InterPro" id="IPR036005">
    <property type="entry name" value="Creatinase/aminopeptidase-like"/>
</dbReference>
<evidence type="ECO:0000256" key="1">
    <source>
        <dbReference type="ARBA" id="ARBA00001936"/>
    </source>
</evidence>
<dbReference type="EMBL" id="DQHO01000017">
    <property type="protein sequence ID" value="HCS93660.1"/>
    <property type="molecule type" value="Genomic_DNA"/>
</dbReference>
<dbReference type="InterPro" id="IPR050659">
    <property type="entry name" value="Peptidase_M24B"/>
</dbReference>
<dbReference type="CDD" id="cd01092">
    <property type="entry name" value="APP-like"/>
    <property type="match status" value="1"/>
</dbReference>
<dbReference type="Proteomes" id="UP000262195">
    <property type="component" value="Unassembled WGS sequence"/>
</dbReference>
<keyword evidence="6" id="KW-0031">Aminopeptidase</keyword>